<name>A0A382D6X4_9ZZZZ</name>
<sequence length="63" mass="7492">MSCFRYHCQDIDNQLIFRNNNALHKPPLPFKTHRHLPVDTVEAVMPTLEDVLKAIINMQDWKF</sequence>
<reference evidence="1" key="1">
    <citation type="submission" date="2018-05" db="EMBL/GenBank/DDBJ databases">
        <authorList>
            <person name="Lanie J.A."/>
            <person name="Ng W.-L."/>
            <person name="Kazmierczak K.M."/>
            <person name="Andrzejewski T.M."/>
            <person name="Davidsen T.M."/>
            <person name="Wayne K.J."/>
            <person name="Tettelin H."/>
            <person name="Glass J.I."/>
            <person name="Rusch D."/>
            <person name="Podicherti R."/>
            <person name="Tsui H.-C.T."/>
            <person name="Winkler M.E."/>
        </authorList>
    </citation>
    <scope>NUCLEOTIDE SEQUENCE</scope>
</reference>
<dbReference type="AlphaFoldDB" id="A0A382D6X4"/>
<gene>
    <name evidence="1" type="ORF">METZ01_LOCUS186869</name>
</gene>
<proteinExistence type="predicted"/>
<dbReference type="InterPro" id="IPR045397">
    <property type="entry name" value="TumE-like"/>
</dbReference>
<dbReference type="EMBL" id="UINC01037869">
    <property type="protein sequence ID" value="SVB34015.1"/>
    <property type="molecule type" value="Genomic_DNA"/>
</dbReference>
<evidence type="ECO:0000313" key="1">
    <source>
        <dbReference type="EMBL" id="SVB34015.1"/>
    </source>
</evidence>
<accession>A0A382D6X4</accession>
<dbReference type="Pfam" id="PF20126">
    <property type="entry name" value="TumE"/>
    <property type="match status" value="1"/>
</dbReference>
<protein>
    <submittedName>
        <fullName evidence="1">Uncharacterized protein</fullName>
    </submittedName>
</protein>
<organism evidence="1">
    <name type="scientific">marine metagenome</name>
    <dbReference type="NCBI Taxonomy" id="408172"/>
    <lineage>
        <taxon>unclassified sequences</taxon>
        <taxon>metagenomes</taxon>
        <taxon>ecological metagenomes</taxon>
    </lineage>
</organism>